<dbReference type="Proteomes" id="UP001060085">
    <property type="component" value="Linkage Group LG04"/>
</dbReference>
<keyword evidence="2" id="KW-1185">Reference proteome</keyword>
<gene>
    <name evidence="1" type="ORF">M9H77_16906</name>
</gene>
<dbReference type="EMBL" id="CM044704">
    <property type="protein sequence ID" value="KAI5667053.1"/>
    <property type="molecule type" value="Genomic_DNA"/>
</dbReference>
<accession>A0ACC0B338</accession>
<organism evidence="1 2">
    <name type="scientific">Catharanthus roseus</name>
    <name type="common">Madagascar periwinkle</name>
    <name type="synonym">Vinca rosea</name>
    <dbReference type="NCBI Taxonomy" id="4058"/>
    <lineage>
        <taxon>Eukaryota</taxon>
        <taxon>Viridiplantae</taxon>
        <taxon>Streptophyta</taxon>
        <taxon>Embryophyta</taxon>
        <taxon>Tracheophyta</taxon>
        <taxon>Spermatophyta</taxon>
        <taxon>Magnoliopsida</taxon>
        <taxon>eudicotyledons</taxon>
        <taxon>Gunneridae</taxon>
        <taxon>Pentapetalae</taxon>
        <taxon>asterids</taxon>
        <taxon>lamiids</taxon>
        <taxon>Gentianales</taxon>
        <taxon>Apocynaceae</taxon>
        <taxon>Rauvolfioideae</taxon>
        <taxon>Vinceae</taxon>
        <taxon>Catharanthinae</taxon>
        <taxon>Catharanthus</taxon>
    </lineage>
</organism>
<evidence type="ECO:0000313" key="1">
    <source>
        <dbReference type="EMBL" id="KAI5667053.1"/>
    </source>
</evidence>
<comment type="caution">
    <text evidence="1">The sequence shown here is derived from an EMBL/GenBank/DDBJ whole genome shotgun (WGS) entry which is preliminary data.</text>
</comment>
<evidence type="ECO:0000313" key="2">
    <source>
        <dbReference type="Proteomes" id="UP001060085"/>
    </source>
</evidence>
<sequence>MVWPGARRGDDDLGPVIDKTGRVEGRVVTTSSCGVRGCPNTSEILSTPAPLGPGIYHELGAPRSSNQQPPILFRTHPSTTSHHLWTPISYDYYGHSQPPLTSYDPYIPLNEVSGPRLQLGASPEKSRPPKNPTQRKKAKNDGWEQTGPADKGPQDPVLVPSYSGHIAGSIWRRHERGILKPKSRYVSLIGWTLGDPGLALVVESPGSGLSTRQRVVCYVLYLLGNTIPGKLWLLMKNVHSIGGFAWGAATLAYLSWSLG</sequence>
<reference evidence="2" key="1">
    <citation type="journal article" date="2023" name="Nat. Plants">
        <title>Single-cell RNA sequencing provides a high-resolution roadmap for understanding the multicellular compartmentation of specialized metabolism.</title>
        <authorList>
            <person name="Sun S."/>
            <person name="Shen X."/>
            <person name="Li Y."/>
            <person name="Li Y."/>
            <person name="Wang S."/>
            <person name="Li R."/>
            <person name="Zhang H."/>
            <person name="Shen G."/>
            <person name="Guo B."/>
            <person name="Wei J."/>
            <person name="Xu J."/>
            <person name="St-Pierre B."/>
            <person name="Chen S."/>
            <person name="Sun C."/>
        </authorList>
    </citation>
    <scope>NUCLEOTIDE SEQUENCE [LARGE SCALE GENOMIC DNA]</scope>
</reference>
<name>A0ACC0B338_CATRO</name>
<proteinExistence type="predicted"/>
<protein>
    <submittedName>
        <fullName evidence="1">Uncharacterized protein</fullName>
    </submittedName>
</protein>